<keyword evidence="1" id="KW-0812">Transmembrane</keyword>
<dbReference type="AlphaFoldDB" id="A0ABD5R1X1"/>
<name>A0ABD5R1X1_9EURY</name>
<gene>
    <name evidence="2" type="ORF">ACFPM1_09360</name>
</gene>
<reference evidence="2 3" key="1">
    <citation type="journal article" date="2019" name="Int. J. Syst. Evol. Microbiol.">
        <title>The Global Catalogue of Microorganisms (GCM) 10K type strain sequencing project: providing services to taxonomists for standard genome sequencing and annotation.</title>
        <authorList>
            <consortium name="The Broad Institute Genomics Platform"/>
            <consortium name="The Broad Institute Genome Sequencing Center for Infectious Disease"/>
            <person name="Wu L."/>
            <person name="Ma J."/>
        </authorList>
    </citation>
    <scope>NUCLEOTIDE SEQUENCE [LARGE SCALE GENOMIC DNA]</scope>
    <source>
        <strain evidence="2 3">CGMCC 1.12124</strain>
    </source>
</reference>
<comment type="caution">
    <text evidence="2">The sequence shown here is derived from an EMBL/GenBank/DDBJ whole genome shotgun (WGS) entry which is preliminary data.</text>
</comment>
<sequence length="162" mass="18390">MGDDGADGDELQFLSERYQQLSENQMQNNQIIHTTFYISVVFFGAMVGVIPTIETQPSRVGLYGFSVGVFLALLLWTRTYINRRVNEEKINEVLTALNQENRTLGGIASPERYFPDPGDQRQDFWTKRRGRFGLKEIMLQSYYFGLAVIAVLIALVDLSIVG</sequence>
<keyword evidence="3" id="KW-1185">Reference proteome</keyword>
<evidence type="ECO:0000313" key="2">
    <source>
        <dbReference type="EMBL" id="MFC5278960.1"/>
    </source>
</evidence>
<accession>A0ABD5R1X1</accession>
<evidence type="ECO:0000256" key="1">
    <source>
        <dbReference type="SAM" id="Phobius"/>
    </source>
</evidence>
<dbReference type="RefSeq" id="WP_256411709.1">
    <property type="nucleotide sequence ID" value="NZ_JANHDM010000005.1"/>
</dbReference>
<organism evidence="2 3">
    <name type="scientific">Halorubrum rubrum</name>
    <dbReference type="NCBI Taxonomy" id="1126240"/>
    <lineage>
        <taxon>Archaea</taxon>
        <taxon>Methanobacteriati</taxon>
        <taxon>Methanobacteriota</taxon>
        <taxon>Stenosarchaea group</taxon>
        <taxon>Halobacteria</taxon>
        <taxon>Halobacteriales</taxon>
        <taxon>Haloferacaceae</taxon>
        <taxon>Halorubrum</taxon>
    </lineage>
</organism>
<feature type="transmembrane region" description="Helical" evidence="1">
    <location>
        <begin position="137"/>
        <end position="156"/>
    </location>
</feature>
<protein>
    <submittedName>
        <fullName evidence="2">Uncharacterized protein</fullName>
    </submittedName>
</protein>
<feature type="transmembrane region" description="Helical" evidence="1">
    <location>
        <begin position="62"/>
        <end position="81"/>
    </location>
</feature>
<dbReference type="Proteomes" id="UP001596118">
    <property type="component" value="Unassembled WGS sequence"/>
</dbReference>
<proteinExistence type="predicted"/>
<dbReference type="EMBL" id="JBHSKY010000008">
    <property type="protein sequence ID" value="MFC5278960.1"/>
    <property type="molecule type" value="Genomic_DNA"/>
</dbReference>
<evidence type="ECO:0000313" key="3">
    <source>
        <dbReference type="Proteomes" id="UP001596118"/>
    </source>
</evidence>
<feature type="transmembrane region" description="Helical" evidence="1">
    <location>
        <begin position="31"/>
        <end position="50"/>
    </location>
</feature>
<keyword evidence="1" id="KW-1133">Transmembrane helix</keyword>
<keyword evidence="1" id="KW-0472">Membrane</keyword>